<dbReference type="SUPFAM" id="SSF51197">
    <property type="entry name" value="Clavaminate synthase-like"/>
    <property type="match status" value="1"/>
</dbReference>
<proteinExistence type="predicted"/>
<dbReference type="GO" id="GO:0001561">
    <property type="term" value="P:fatty acid alpha-oxidation"/>
    <property type="evidence" value="ECO:0007669"/>
    <property type="project" value="InterPro"/>
</dbReference>
<dbReference type="Pfam" id="PF05721">
    <property type="entry name" value="PhyH"/>
    <property type="match status" value="1"/>
</dbReference>
<evidence type="ECO:0000256" key="1">
    <source>
        <dbReference type="SAM" id="SignalP"/>
    </source>
</evidence>
<dbReference type="PANTHER" id="PTHR21308">
    <property type="entry name" value="PHYTANOYL-COA ALPHA-HYDROXYLASE"/>
    <property type="match status" value="1"/>
</dbReference>
<evidence type="ECO:0000313" key="3">
    <source>
        <dbReference type="Proteomes" id="UP001165082"/>
    </source>
</evidence>
<dbReference type="GO" id="GO:0048244">
    <property type="term" value="F:phytanoyl-CoA dioxygenase activity"/>
    <property type="evidence" value="ECO:0007669"/>
    <property type="project" value="InterPro"/>
</dbReference>
<evidence type="ECO:0000313" key="2">
    <source>
        <dbReference type="EMBL" id="GMI12776.1"/>
    </source>
</evidence>
<dbReference type="Gene3D" id="2.60.120.620">
    <property type="entry name" value="q2cbj1_9rhob like domain"/>
    <property type="match status" value="1"/>
</dbReference>
<keyword evidence="1" id="KW-0732">Signal</keyword>
<keyword evidence="3" id="KW-1185">Reference proteome</keyword>
<dbReference type="InterPro" id="IPR008775">
    <property type="entry name" value="Phytyl_CoA_dOase-like"/>
</dbReference>
<evidence type="ECO:0008006" key="4">
    <source>
        <dbReference type="Google" id="ProtNLM"/>
    </source>
</evidence>
<dbReference type="InterPro" id="IPR047128">
    <property type="entry name" value="PhyH"/>
</dbReference>
<feature type="chain" id="PRO_5040922500" description="Phytanoyl-CoA dioxygenase" evidence="1">
    <location>
        <begin position="16"/>
        <end position="773"/>
    </location>
</feature>
<feature type="signal peptide" evidence="1">
    <location>
        <begin position="1"/>
        <end position="15"/>
    </location>
</feature>
<dbReference type="Proteomes" id="UP001165082">
    <property type="component" value="Unassembled WGS sequence"/>
</dbReference>
<reference evidence="2" key="1">
    <citation type="submission" date="2022-07" db="EMBL/GenBank/DDBJ databases">
        <title>Genome analysis of Parmales, a sister group of diatoms, reveals the evolutionary specialization of diatoms from phago-mixotrophs to photoautotrophs.</title>
        <authorList>
            <person name="Ban H."/>
            <person name="Sato S."/>
            <person name="Yoshikawa S."/>
            <person name="Kazumasa Y."/>
            <person name="Nakamura Y."/>
            <person name="Ichinomiya M."/>
            <person name="Saitoh K."/>
            <person name="Sato N."/>
            <person name="Blanc-Mathieu R."/>
            <person name="Endo H."/>
            <person name="Kuwata A."/>
            <person name="Ogata H."/>
        </authorList>
    </citation>
    <scope>NUCLEOTIDE SEQUENCE</scope>
</reference>
<comment type="caution">
    <text evidence="2">The sequence shown here is derived from an EMBL/GenBank/DDBJ whole genome shotgun (WGS) entry which is preliminary data.</text>
</comment>
<dbReference type="PANTHER" id="PTHR21308:SF8">
    <property type="entry name" value="PHYTANOYL-COA DIOXYGENASE FAMILY PROTEIN (AFU_ORTHOLOGUE AFUA_2G09620)"/>
    <property type="match status" value="1"/>
</dbReference>
<sequence>MMRFSIFLLITAVAAWDDVILSPPTDKTGDPAVLYFAQGADIRTDQYTSILTDLQEKVDFPLWVGIPQCPANVAAIPFGLSSGIDRVGKAMVEQGMNHMQFASGEPPSFVKNNDIKSELEEEEAHLAVVSDVSAFLNGIYAGKPSEVIRNRVEESTKFVQPITDALLIEGYEQFLPPCFCETEDEYGGLQYGTCESTPSCNGGVRWTAEYSQKIMAGLGTEAAVEGLEIEAVDSIHLVTEEKPSCHLPHIHGNEEDNANPGAGDTPALCESPEGCTLDVTTVTQPIYENSGEVDVWRAHFSVPWIDTGYLPITANELKTKIKSRQAVWEAAGLKNVSYVETDGFPKDGGSGDRCGEINQAAIDWALGMLPEKSRERYEQYGQKLTVGPDIGTCAAGPCWIWDPLRFKKDDESNVVNVQSVGFPSENKNKYPCGEGKLLPCSAGFHYCKLLSPARALDEDHQSPQHGLKLQPSQSRVSSFFPISSDATFSTDYPLSDGNLSNIVIYSGDTLREMLGDRSLSSTDDKFNELASEFTRVLDKGPGVLVIKDCFNDHTLLDGVTAAFDDIIKTESEGKVAGDHFSGAGNNSRIWNAQEKLAVAAPDLYVPYYNNKLLAAVSLAWLGPHYQMTSQVNSSHPGSAAQDPHCDYHLGFRSDEQVVEYPNHVHSMSQYLTLQGAIAHVDMPIESGPTTFLPYSQNFERNYLTWRDSKFKEYYKQRHCQLPLDKGDAVFFNPGLIHAAGDNLSENVDRMANLVQVNSCFGLPMETVDRKRAT</sequence>
<protein>
    <recommendedName>
        <fullName evidence="4">Phytanoyl-CoA dioxygenase</fullName>
    </recommendedName>
</protein>
<gene>
    <name evidence="2" type="ORF">TrRE_jg8812</name>
</gene>
<name>A0A9W7FIR6_9STRA</name>
<organism evidence="2 3">
    <name type="scientific">Triparma retinervis</name>
    <dbReference type="NCBI Taxonomy" id="2557542"/>
    <lineage>
        <taxon>Eukaryota</taxon>
        <taxon>Sar</taxon>
        <taxon>Stramenopiles</taxon>
        <taxon>Ochrophyta</taxon>
        <taxon>Bolidophyceae</taxon>
        <taxon>Parmales</taxon>
        <taxon>Triparmaceae</taxon>
        <taxon>Triparma</taxon>
    </lineage>
</organism>
<dbReference type="AlphaFoldDB" id="A0A9W7FIR6"/>
<feature type="non-terminal residue" evidence="2">
    <location>
        <position position="1"/>
    </location>
</feature>
<dbReference type="EMBL" id="BRXZ01000495">
    <property type="protein sequence ID" value="GMI12776.1"/>
    <property type="molecule type" value="Genomic_DNA"/>
</dbReference>
<accession>A0A9W7FIR6</accession>
<dbReference type="OrthoDB" id="188124at2759"/>